<evidence type="ECO:0000313" key="1">
    <source>
        <dbReference type="EMBL" id="KAI8441884.1"/>
    </source>
</evidence>
<dbReference type="Proteomes" id="UP001064048">
    <property type="component" value="Chromosome 9"/>
</dbReference>
<protein>
    <submittedName>
        <fullName evidence="1">Uncharacterized protein</fullName>
    </submittedName>
</protein>
<organism evidence="1 2">
    <name type="scientific">Choristoneura fumiferana</name>
    <name type="common">Spruce budworm moth</name>
    <name type="synonym">Archips fumiferana</name>
    <dbReference type="NCBI Taxonomy" id="7141"/>
    <lineage>
        <taxon>Eukaryota</taxon>
        <taxon>Metazoa</taxon>
        <taxon>Ecdysozoa</taxon>
        <taxon>Arthropoda</taxon>
        <taxon>Hexapoda</taxon>
        <taxon>Insecta</taxon>
        <taxon>Pterygota</taxon>
        <taxon>Neoptera</taxon>
        <taxon>Endopterygota</taxon>
        <taxon>Lepidoptera</taxon>
        <taxon>Glossata</taxon>
        <taxon>Ditrysia</taxon>
        <taxon>Tortricoidea</taxon>
        <taxon>Tortricidae</taxon>
        <taxon>Tortricinae</taxon>
        <taxon>Choristoneura</taxon>
    </lineage>
</organism>
<sequence length="162" mass="17715">MLWSVLFTIGGSCMTFEVLKLSGMCAELGRFLRLFGAWPPAALALVVILFCKVFTEFADNSCVVHAMLPEIARLSVASEVHPHYLMLAATLASSLPCHLVTGTPANAMVSQYVHIPPWRMLSAGVGPMVIASVVPWFTVSIWSKAVWADVSSYPPWAREHII</sequence>
<keyword evidence="2" id="KW-1185">Reference proteome</keyword>
<comment type="caution">
    <text evidence="1">The sequence shown here is derived from an EMBL/GenBank/DDBJ whole genome shotgun (WGS) entry which is preliminary data.</text>
</comment>
<evidence type="ECO:0000313" key="2">
    <source>
        <dbReference type="Proteomes" id="UP001064048"/>
    </source>
</evidence>
<gene>
    <name evidence="1" type="ORF">MSG28_005567</name>
</gene>
<reference evidence="1 2" key="1">
    <citation type="journal article" date="2022" name="Genome Biol. Evol.">
        <title>The Spruce Budworm Genome: Reconstructing the Evolutionary History of Antifreeze Proteins.</title>
        <authorList>
            <person name="Beliveau C."/>
            <person name="Gagne P."/>
            <person name="Picq S."/>
            <person name="Vernygora O."/>
            <person name="Keeling C.I."/>
            <person name="Pinkney K."/>
            <person name="Doucet D."/>
            <person name="Wen F."/>
            <person name="Johnston J.S."/>
            <person name="Maaroufi H."/>
            <person name="Boyle B."/>
            <person name="Laroche J."/>
            <person name="Dewar K."/>
            <person name="Juretic N."/>
            <person name="Blackburn G."/>
            <person name="Nisole A."/>
            <person name="Brunet B."/>
            <person name="Brandao M."/>
            <person name="Lumley L."/>
            <person name="Duan J."/>
            <person name="Quan G."/>
            <person name="Lucarotti C.J."/>
            <person name="Roe A.D."/>
            <person name="Sperling F.A.H."/>
            <person name="Levesque R.C."/>
            <person name="Cusson M."/>
        </authorList>
    </citation>
    <scope>NUCLEOTIDE SEQUENCE [LARGE SCALE GENOMIC DNA]</scope>
    <source>
        <strain evidence="1">Glfc:IPQL:Cfum</strain>
    </source>
</reference>
<proteinExistence type="predicted"/>
<name>A0ACC0L0H6_CHOFU</name>
<dbReference type="EMBL" id="CM046109">
    <property type="protein sequence ID" value="KAI8441884.1"/>
    <property type="molecule type" value="Genomic_DNA"/>
</dbReference>
<accession>A0ACC0L0H6</accession>